<comment type="caution">
    <text evidence="2">The sequence shown here is derived from an EMBL/GenBank/DDBJ whole genome shotgun (WGS) entry which is preliminary data.</text>
</comment>
<dbReference type="SUPFAM" id="SSF54593">
    <property type="entry name" value="Glyoxalase/Bleomycin resistance protein/Dihydroxybiphenyl dioxygenase"/>
    <property type="match status" value="2"/>
</dbReference>
<dbReference type="OrthoDB" id="9793039at2"/>
<dbReference type="RefSeq" id="WP_008603398.1">
    <property type="nucleotide sequence ID" value="NZ_AMRV01000009.1"/>
</dbReference>
<dbReference type="CDD" id="cd07247">
    <property type="entry name" value="SgaA_N_like"/>
    <property type="match status" value="2"/>
</dbReference>
<protein>
    <recommendedName>
        <fullName evidence="1">VOC domain-containing protein</fullName>
    </recommendedName>
</protein>
<reference evidence="2 3" key="1">
    <citation type="journal article" date="2013" name="Genome Announc.">
        <title>Draft Genome Sequence of Strain JLT2015T, Belonging to the Family Sphingomonadaceae of the Alphaproteobacteria.</title>
        <authorList>
            <person name="Tang K."/>
            <person name="Liu K."/>
            <person name="Li S."/>
            <person name="Jiao N."/>
        </authorList>
    </citation>
    <scope>NUCLEOTIDE SEQUENCE [LARGE SCALE GENOMIC DNA]</scope>
    <source>
        <strain evidence="2 3">JLT2015</strain>
    </source>
</reference>
<dbReference type="InterPro" id="IPR037523">
    <property type="entry name" value="VOC_core"/>
</dbReference>
<dbReference type="PANTHER" id="PTHR33993">
    <property type="entry name" value="GLYOXALASE-RELATED"/>
    <property type="match status" value="1"/>
</dbReference>
<evidence type="ECO:0000313" key="3">
    <source>
        <dbReference type="Proteomes" id="UP000011717"/>
    </source>
</evidence>
<dbReference type="AlphaFoldDB" id="M2T6R2"/>
<gene>
    <name evidence="2" type="ORF">C725_2505</name>
</gene>
<evidence type="ECO:0000313" key="2">
    <source>
        <dbReference type="EMBL" id="EMD82219.1"/>
    </source>
</evidence>
<proteinExistence type="predicted"/>
<feature type="domain" description="VOC" evidence="1">
    <location>
        <begin position="7"/>
        <end position="122"/>
    </location>
</feature>
<dbReference type="PANTHER" id="PTHR33993:SF14">
    <property type="entry name" value="GB|AAF24581.1"/>
    <property type="match status" value="1"/>
</dbReference>
<dbReference type="InterPro" id="IPR029068">
    <property type="entry name" value="Glyas_Bleomycin-R_OHBP_Dase"/>
</dbReference>
<dbReference type="EMBL" id="AMRV01000009">
    <property type="protein sequence ID" value="EMD82219.1"/>
    <property type="molecule type" value="Genomic_DNA"/>
</dbReference>
<keyword evidence="3" id="KW-1185">Reference proteome</keyword>
<evidence type="ECO:0000259" key="1">
    <source>
        <dbReference type="PROSITE" id="PS51819"/>
    </source>
</evidence>
<sequence length="265" mass="27623">MAKAPGSFIWYELMTTDMDAAEAFYAQVVGWTASDSGQSQMRYTLMSADSGPAAGIFTIPESAKGAGPVWLGQIWVEDLSEALTSAKGAGAAVHVEPEAIPGVGRMAMIADPQGVVLGLFQPEGLPGEAPHQMTPGQIGWHELMTTDRGAAWSFYTGEFGWAEVDRMDMGEMGIYQMFGWTAAAPGEDMAAGAMMTAGSDWSGPPVWQFYFTVPDIDAAKASVEANGGTVTSGPMEVPGGAWILNGIDPQGAAFALVAGPKGDAS</sequence>
<dbReference type="Proteomes" id="UP000011717">
    <property type="component" value="Unassembled WGS sequence"/>
</dbReference>
<dbReference type="Pfam" id="PF00903">
    <property type="entry name" value="Glyoxalase"/>
    <property type="match status" value="2"/>
</dbReference>
<accession>M2T6R2</accession>
<dbReference type="InterPro" id="IPR052164">
    <property type="entry name" value="Anthracycline_SecMetBiosynth"/>
</dbReference>
<dbReference type="InterPro" id="IPR004360">
    <property type="entry name" value="Glyas_Fos-R_dOase_dom"/>
</dbReference>
<name>M2T6R2_9SPHN</name>
<dbReference type="PROSITE" id="PS51819">
    <property type="entry name" value="VOC"/>
    <property type="match status" value="2"/>
</dbReference>
<feature type="domain" description="VOC" evidence="1">
    <location>
        <begin position="137"/>
        <end position="259"/>
    </location>
</feature>
<dbReference type="Gene3D" id="3.10.180.10">
    <property type="entry name" value="2,3-Dihydroxybiphenyl 1,2-Dioxygenase, domain 1"/>
    <property type="match status" value="2"/>
</dbReference>
<organism evidence="2 3">
    <name type="scientific">Pacificimonas flava</name>
    <dbReference type="NCBI Taxonomy" id="1234595"/>
    <lineage>
        <taxon>Bacteria</taxon>
        <taxon>Pseudomonadati</taxon>
        <taxon>Pseudomonadota</taxon>
        <taxon>Alphaproteobacteria</taxon>
        <taxon>Sphingomonadales</taxon>
        <taxon>Sphingosinicellaceae</taxon>
        <taxon>Pacificimonas</taxon>
    </lineage>
</organism>